<name>A0A5K0Z2R1_9MAGN</name>
<dbReference type="Gramene" id="NC13G0140940.1">
    <property type="protein sequence ID" value="NC13G0140940.1:cds"/>
    <property type="gene ID" value="NC13G0140940"/>
</dbReference>
<sequence>MLNGLLKVARVLLVLGYVLFISLLLHFFRFQVIALNSSLEAEGELYIDDGKSYEFQQGAYIHRRFIFSGGKLTSINIGGAKSGKKEFFTDCNIERIILLGHPSQPKGALVKPSNDRVDVEPGPLFLRRGAKPFAAVIRNPEVQIGQDWTIEVL</sequence>
<gene>
    <name evidence="3" type="ORF">NYM_LOCUS9885</name>
</gene>
<dbReference type="EMBL" id="LR721778">
    <property type="protein sequence ID" value="VVV83514.1"/>
    <property type="molecule type" value="Genomic_DNA"/>
</dbReference>
<protein>
    <recommendedName>
        <fullName evidence="2">DUF5110 domain-containing protein</fullName>
    </recommendedName>
</protein>
<organism evidence="3">
    <name type="scientific">Nymphaea colorata</name>
    <name type="common">pocket water lily</name>
    <dbReference type="NCBI Taxonomy" id="210225"/>
    <lineage>
        <taxon>Eukaryota</taxon>
        <taxon>Viridiplantae</taxon>
        <taxon>Streptophyta</taxon>
        <taxon>Embryophyta</taxon>
        <taxon>Tracheophyta</taxon>
        <taxon>Spermatophyta</taxon>
        <taxon>Magnoliopsida</taxon>
        <taxon>Nymphaeales</taxon>
        <taxon>Nymphaeaceae</taxon>
        <taxon>Nymphaea</taxon>
    </lineage>
</organism>
<keyword evidence="1" id="KW-1133">Transmembrane helix</keyword>
<proteinExistence type="predicted"/>
<feature type="transmembrane region" description="Helical" evidence="1">
    <location>
        <begin position="12"/>
        <end position="30"/>
    </location>
</feature>
<evidence type="ECO:0000259" key="2">
    <source>
        <dbReference type="Pfam" id="PF17137"/>
    </source>
</evidence>
<keyword evidence="1" id="KW-0812">Transmembrane</keyword>
<accession>A0A5K0Z2R1</accession>
<dbReference type="Gene3D" id="2.60.40.1180">
    <property type="entry name" value="Golgi alpha-mannosidase II"/>
    <property type="match status" value="1"/>
</dbReference>
<dbReference type="Pfam" id="PF17137">
    <property type="entry name" value="DUF5110"/>
    <property type="match status" value="1"/>
</dbReference>
<reference evidence="3" key="1">
    <citation type="submission" date="2019-09" db="EMBL/GenBank/DDBJ databases">
        <authorList>
            <person name="Zhang L."/>
        </authorList>
    </citation>
    <scope>NUCLEOTIDE SEQUENCE</scope>
</reference>
<keyword evidence="1" id="KW-0472">Membrane</keyword>
<evidence type="ECO:0000256" key="1">
    <source>
        <dbReference type="SAM" id="Phobius"/>
    </source>
</evidence>
<dbReference type="AlphaFoldDB" id="A0A5K0Z2R1"/>
<dbReference type="InterPro" id="IPR033403">
    <property type="entry name" value="DUF5110"/>
</dbReference>
<dbReference type="InterPro" id="IPR013780">
    <property type="entry name" value="Glyco_hydro_b"/>
</dbReference>
<feature type="domain" description="DUF5110" evidence="2">
    <location>
        <begin position="40"/>
        <end position="81"/>
    </location>
</feature>
<evidence type="ECO:0000313" key="3">
    <source>
        <dbReference type="EMBL" id="VVV83514.1"/>
    </source>
</evidence>